<keyword evidence="2" id="KW-0813">Transport</keyword>
<sequence length="414" mass="46525">MKIKNWFLNIVLISLLLLNGCASNELENFESTKPVLKGEIIVWAEIPVGLTEKQSAYFQDIVSDTMKPFRKLNPNVNASTKFVLPDEELSHFSQELVRGAGPDIFSVTLTNDKISSLIRSGYLRSLNEDDLDLSQFRPETLEQVSYQGKIYAIPIRLATQVLCYNKKKVKETPKTLDELILQARRGYSVGLHSSFATAFWGTGAFGGKLFDESGRMVLGENEGWAQWMQWLKNAQNEPNFYLIEDVETLQEAFIQGRLTYMPCTSGWLPLLTEALGTNNLGIALLPGRENQPATPPLWTVGFIFNRASSENQHKLALKLAQFTTNTQYQQQLQVKAAFLIPVNKNAKVDGSLFPKQAVLFEQSKNGIIVSLDQLEQNQAIFDYGYVLYDLVIAGEITPEEAALKIQQAVNNQFN</sequence>
<dbReference type="PANTHER" id="PTHR30061">
    <property type="entry name" value="MALTOSE-BINDING PERIPLASMIC PROTEIN"/>
    <property type="match status" value="1"/>
</dbReference>
<evidence type="ECO:0000256" key="4">
    <source>
        <dbReference type="SAM" id="SignalP"/>
    </source>
</evidence>
<evidence type="ECO:0000256" key="3">
    <source>
        <dbReference type="ARBA" id="ARBA00022729"/>
    </source>
</evidence>
<dbReference type="SUPFAM" id="SSF53850">
    <property type="entry name" value="Periplasmic binding protein-like II"/>
    <property type="match status" value="1"/>
</dbReference>
<organism evidence="5 6">
    <name type="scientific">Crocosphaera watsonii WH 0003</name>
    <dbReference type="NCBI Taxonomy" id="423471"/>
    <lineage>
        <taxon>Bacteria</taxon>
        <taxon>Bacillati</taxon>
        <taxon>Cyanobacteriota</taxon>
        <taxon>Cyanophyceae</taxon>
        <taxon>Oscillatoriophycideae</taxon>
        <taxon>Chroococcales</taxon>
        <taxon>Aphanothecaceae</taxon>
        <taxon>Crocosphaera</taxon>
    </lineage>
</organism>
<proteinExistence type="inferred from homology"/>
<dbReference type="PATRIC" id="fig|423471.3.peg.3623"/>
<comment type="similarity">
    <text evidence="1">Belongs to the bacterial solute-binding protein 1 family.</text>
</comment>
<dbReference type="Gene3D" id="3.40.190.10">
    <property type="entry name" value="Periplasmic binding protein-like II"/>
    <property type="match status" value="1"/>
</dbReference>
<reference evidence="5 6" key="1">
    <citation type="journal article" date="2011" name="Front. Microbiol.">
        <title>Two Strains of Crocosphaera watsonii with Highly Conserved Genomes are Distinguished by Strain-Specific Features.</title>
        <authorList>
            <person name="Bench S.R."/>
            <person name="Ilikchyan I.N."/>
            <person name="Tripp H.J."/>
            <person name="Zehr J.P."/>
        </authorList>
    </citation>
    <scope>NUCLEOTIDE SEQUENCE [LARGE SCALE GENOMIC DNA]</scope>
    <source>
        <strain evidence="5 6">WH 0003</strain>
    </source>
</reference>
<name>G5J8U6_CROWT</name>
<dbReference type="EMBL" id="AESD01000593">
    <property type="protein sequence ID" value="EHJ11386.1"/>
    <property type="molecule type" value="Genomic_DNA"/>
</dbReference>
<dbReference type="GO" id="GO:0042956">
    <property type="term" value="P:maltodextrin transmembrane transport"/>
    <property type="evidence" value="ECO:0007669"/>
    <property type="project" value="TreeGrafter"/>
</dbReference>
<dbReference type="GeneID" id="88767360"/>
<dbReference type="AlphaFoldDB" id="G5J8U6"/>
<comment type="caution">
    <text evidence="5">The sequence shown here is derived from an EMBL/GenBank/DDBJ whole genome shotgun (WGS) entry which is preliminary data.</text>
</comment>
<feature type="chain" id="PRO_5003479157" evidence="4">
    <location>
        <begin position="25"/>
        <end position="414"/>
    </location>
</feature>
<evidence type="ECO:0000256" key="2">
    <source>
        <dbReference type="ARBA" id="ARBA00022448"/>
    </source>
</evidence>
<dbReference type="GO" id="GO:0055052">
    <property type="term" value="C:ATP-binding cassette (ABC) transporter complex, substrate-binding subunit-containing"/>
    <property type="evidence" value="ECO:0007669"/>
    <property type="project" value="TreeGrafter"/>
</dbReference>
<dbReference type="PANTHER" id="PTHR30061:SF50">
    <property type="entry name" value="MALTOSE_MALTODEXTRIN-BINDING PERIPLASMIC PROTEIN"/>
    <property type="match status" value="1"/>
</dbReference>
<dbReference type="Proteomes" id="UP000003477">
    <property type="component" value="Unassembled WGS sequence"/>
</dbReference>
<evidence type="ECO:0000256" key="1">
    <source>
        <dbReference type="ARBA" id="ARBA00008520"/>
    </source>
</evidence>
<dbReference type="GO" id="GO:1901982">
    <property type="term" value="F:maltose binding"/>
    <property type="evidence" value="ECO:0007669"/>
    <property type="project" value="TreeGrafter"/>
</dbReference>
<dbReference type="Pfam" id="PF13416">
    <property type="entry name" value="SBP_bac_8"/>
    <property type="match status" value="1"/>
</dbReference>
<accession>G5J8U6</accession>
<dbReference type="GO" id="GO:0015768">
    <property type="term" value="P:maltose transport"/>
    <property type="evidence" value="ECO:0007669"/>
    <property type="project" value="TreeGrafter"/>
</dbReference>
<protein>
    <submittedName>
        <fullName evidence="5">Maltose/maltodextrin ABC transporter, substrate binding periplasmic protein MalE</fullName>
    </submittedName>
</protein>
<dbReference type="RefSeq" id="WP_007311849.1">
    <property type="nucleotide sequence ID" value="NZ_AESD01000593.1"/>
</dbReference>
<keyword evidence="3 4" id="KW-0732">Signal</keyword>
<dbReference type="InterPro" id="IPR006059">
    <property type="entry name" value="SBP"/>
</dbReference>
<gene>
    <name evidence="5" type="ORF">CWATWH0003_3866</name>
</gene>
<evidence type="ECO:0000313" key="6">
    <source>
        <dbReference type="Proteomes" id="UP000003477"/>
    </source>
</evidence>
<evidence type="ECO:0000313" key="5">
    <source>
        <dbReference type="EMBL" id="EHJ11386.1"/>
    </source>
</evidence>
<feature type="signal peptide" evidence="4">
    <location>
        <begin position="1"/>
        <end position="24"/>
    </location>
</feature>